<dbReference type="Pfam" id="PF00583">
    <property type="entry name" value="Acetyltransf_1"/>
    <property type="match status" value="1"/>
</dbReference>
<comment type="caution">
    <text evidence="4">The sequence shown here is derived from an EMBL/GenBank/DDBJ whole genome shotgun (WGS) entry which is preliminary data.</text>
</comment>
<keyword evidence="1" id="KW-0808">Transferase</keyword>
<dbReference type="EMBL" id="BONX01000096">
    <property type="protein sequence ID" value="GIH01893.1"/>
    <property type="molecule type" value="Genomic_DNA"/>
</dbReference>
<reference evidence="4 5" key="1">
    <citation type="submission" date="2021-01" db="EMBL/GenBank/DDBJ databases">
        <title>Whole genome shotgun sequence of Plantactinospora mayteni NBRC 109088.</title>
        <authorList>
            <person name="Komaki H."/>
            <person name="Tamura T."/>
        </authorList>
    </citation>
    <scope>NUCLEOTIDE SEQUENCE [LARGE SCALE GENOMIC DNA]</scope>
    <source>
        <strain evidence="4 5">NBRC 109088</strain>
    </source>
</reference>
<protein>
    <submittedName>
        <fullName evidence="4">N-acetyltransferase</fullName>
    </submittedName>
</protein>
<name>A0ABQ4F4R9_9ACTN</name>
<keyword evidence="2" id="KW-0012">Acyltransferase</keyword>
<keyword evidence="5" id="KW-1185">Reference proteome</keyword>
<feature type="domain" description="N-acetyltransferase" evidence="3">
    <location>
        <begin position="166"/>
        <end position="317"/>
    </location>
</feature>
<evidence type="ECO:0000313" key="5">
    <source>
        <dbReference type="Proteomes" id="UP000621500"/>
    </source>
</evidence>
<dbReference type="CDD" id="cd04301">
    <property type="entry name" value="NAT_SF"/>
    <property type="match status" value="2"/>
</dbReference>
<accession>A0ABQ4F4R9</accession>
<dbReference type="RefSeq" id="WP_203863105.1">
    <property type="nucleotide sequence ID" value="NZ_BAAAZQ010000060.1"/>
</dbReference>
<dbReference type="Gene3D" id="3.40.630.30">
    <property type="match status" value="1"/>
</dbReference>
<dbReference type="Pfam" id="PF13508">
    <property type="entry name" value="Acetyltransf_7"/>
    <property type="match status" value="1"/>
</dbReference>
<dbReference type="PROSITE" id="PS51186">
    <property type="entry name" value="GNAT"/>
    <property type="match status" value="2"/>
</dbReference>
<feature type="domain" description="N-acetyltransferase" evidence="3">
    <location>
        <begin position="3"/>
        <end position="169"/>
    </location>
</feature>
<gene>
    <name evidence="4" type="ORF">Pma05_84650</name>
</gene>
<sequence length="319" mass="33914">MAVIVRPYADVDAPAVAALLNEVEVHFGGPPLFGPHEVRGWMREIRDVDLDTRLAVTADGTAVGYGLVSVPADGGQQASLKGAVHPAWRGRGIGRDLLAWQLGRLDDLHHQIAPAADWTARAGAHRQDTAARRLLERVGFAPVRYWFGMEAQTPAAAADGALPDGLRVQSAADVDPAALYAAHLEAFAGHFGFEPHGMQEWTAQTISSIGFRPDLSRIVYGDEIVAYVLSFDDETLPESVYVGVVGTRPAWRGRGIASLLLAEVLAAAATAGKTTARLNVDATNPTGVIRIYERAGFVAVSQFVSYSRSLVMVAGPAGS</sequence>
<dbReference type="InterPro" id="IPR016181">
    <property type="entry name" value="Acyl_CoA_acyltransferase"/>
</dbReference>
<proteinExistence type="predicted"/>
<dbReference type="InterPro" id="IPR000182">
    <property type="entry name" value="GNAT_dom"/>
</dbReference>
<dbReference type="Proteomes" id="UP000621500">
    <property type="component" value="Unassembled WGS sequence"/>
</dbReference>
<evidence type="ECO:0000256" key="1">
    <source>
        <dbReference type="ARBA" id="ARBA00022679"/>
    </source>
</evidence>
<dbReference type="PANTHER" id="PTHR43877">
    <property type="entry name" value="AMINOALKYLPHOSPHONATE N-ACETYLTRANSFERASE-RELATED-RELATED"/>
    <property type="match status" value="1"/>
</dbReference>
<evidence type="ECO:0000256" key="2">
    <source>
        <dbReference type="ARBA" id="ARBA00023315"/>
    </source>
</evidence>
<organism evidence="4 5">
    <name type="scientific">Plantactinospora mayteni</name>
    <dbReference type="NCBI Taxonomy" id="566021"/>
    <lineage>
        <taxon>Bacteria</taxon>
        <taxon>Bacillati</taxon>
        <taxon>Actinomycetota</taxon>
        <taxon>Actinomycetes</taxon>
        <taxon>Micromonosporales</taxon>
        <taxon>Micromonosporaceae</taxon>
        <taxon>Plantactinospora</taxon>
    </lineage>
</organism>
<evidence type="ECO:0000259" key="3">
    <source>
        <dbReference type="PROSITE" id="PS51186"/>
    </source>
</evidence>
<evidence type="ECO:0000313" key="4">
    <source>
        <dbReference type="EMBL" id="GIH01893.1"/>
    </source>
</evidence>
<dbReference type="SUPFAM" id="SSF55729">
    <property type="entry name" value="Acyl-CoA N-acyltransferases (Nat)"/>
    <property type="match status" value="2"/>
</dbReference>
<dbReference type="InterPro" id="IPR050832">
    <property type="entry name" value="Bact_Acetyltransf"/>
</dbReference>